<evidence type="ECO:0000313" key="1">
    <source>
        <dbReference type="EMBL" id="KAG7337521.1"/>
    </source>
</evidence>
<proteinExistence type="predicted"/>
<accession>A0A9K3K5Q1</accession>
<name>A0A9K3K5Q1_9STRA</name>
<organism evidence="1 2">
    <name type="scientific">Nitzschia inconspicua</name>
    <dbReference type="NCBI Taxonomy" id="303405"/>
    <lineage>
        <taxon>Eukaryota</taxon>
        <taxon>Sar</taxon>
        <taxon>Stramenopiles</taxon>
        <taxon>Ochrophyta</taxon>
        <taxon>Bacillariophyta</taxon>
        <taxon>Bacillariophyceae</taxon>
        <taxon>Bacillariophycidae</taxon>
        <taxon>Bacillariales</taxon>
        <taxon>Bacillariaceae</taxon>
        <taxon>Nitzschia</taxon>
    </lineage>
</organism>
<dbReference type="EMBL" id="JAGRRH010000081">
    <property type="protein sequence ID" value="KAG7337521.1"/>
    <property type="molecule type" value="Genomic_DNA"/>
</dbReference>
<keyword evidence="2" id="KW-1185">Reference proteome</keyword>
<reference evidence="1" key="1">
    <citation type="journal article" date="2021" name="Sci. Rep.">
        <title>Diploid genomic architecture of Nitzschia inconspicua, an elite biomass production diatom.</title>
        <authorList>
            <person name="Oliver A."/>
            <person name="Podell S."/>
            <person name="Pinowska A."/>
            <person name="Traller J.C."/>
            <person name="Smith S.R."/>
            <person name="McClure R."/>
            <person name="Beliaev A."/>
            <person name="Bohutskyi P."/>
            <person name="Hill E.A."/>
            <person name="Rabines A."/>
            <person name="Zheng H."/>
            <person name="Allen L.Z."/>
            <person name="Kuo A."/>
            <person name="Grigoriev I.V."/>
            <person name="Allen A.E."/>
            <person name="Hazlebeck D."/>
            <person name="Allen E.E."/>
        </authorList>
    </citation>
    <scope>NUCLEOTIDE SEQUENCE</scope>
    <source>
        <strain evidence="1">Hildebrandi</strain>
    </source>
</reference>
<protein>
    <submittedName>
        <fullName evidence="1">Uncharacterized protein</fullName>
    </submittedName>
</protein>
<sequence length="135" mass="14757">MVNGKQCTVAWYVDDNNISHMDPQVVTNVITALEEHIGEMTVTSGCCHKCLGMDITFNSDGTVSILMEDYLKSVIEFLGEPISSSNATDKGLLDVNPDPPAVDSKERIDLYGSIVPKDVRLQDKNPCTLTFTTTS</sequence>
<dbReference type="OrthoDB" id="5101206at2759"/>
<dbReference type="Proteomes" id="UP000693970">
    <property type="component" value="Unassembled WGS sequence"/>
</dbReference>
<evidence type="ECO:0000313" key="2">
    <source>
        <dbReference type="Proteomes" id="UP000693970"/>
    </source>
</evidence>
<dbReference type="AlphaFoldDB" id="A0A9K3K5Q1"/>
<reference evidence="1" key="2">
    <citation type="submission" date="2021-04" db="EMBL/GenBank/DDBJ databases">
        <authorList>
            <person name="Podell S."/>
        </authorList>
    </citation>
    <scope>NUCLEOTIDE SEQUENCE</scope>
    <source>
        <strain evidence="1">Hildebrandi</strain>
    </source>
</reference>
<comment type="caution">
    <text evidence="1">The sequence shown here is derived from an EMBL/GenBank/DDBJ whole genome shotgun (WGS) entry which is preliminary data.</text>
</comment>
<gene>
    <name evidence="1" type="ORF">IV203_018967</name>
</gene>